<evidence type="ECO:0000313" key="2">
    <source>
        <dbReference type="Proteomes" id="UP000002630"/>
    </source>
</evidence>
<dbReference type="EMBL" id="FN649741">
    <property type="protein sequence ID" value="CBJ27876.1"/>
    <property type="molecule type" value="Genomic_DNA"/>
</dbReference>
<reference evidence="1 2" key="1">
    <citation type="journal article" date="2010" name="Nature">
        <title>The Ectocarpus genome and the independent evolution of multicellularity in brown algae.</title>
        <authorList>
            <person name="Cock J.M."/>
            <person name="Sterck L."/>
            <person name="Rouze P."/>
            <person name="Scornet D."/>
            <person name="Allen A.E."/>
            <person name="Amoutzias G."/>
            <person name="Anthouard V."/>
            <person name="Artiguenave F."/>
            <person name="Aury J.M."/>
            <person name="Badger J.H."/>
            <person name="Beszteri B."/>
            <person name="Billiau K."/>
            <person name="Bonnet E."/>
            <person name="Bothwell J.H."/>
            <person name="Bowler C."/>
            <person name="Boyen C."/>
            <person name="Brownlee C."/>
            <person name="Carrano C.J."/>
            <person name="Charrier B."/>
            <person name="Cho G.Y."/>
            <person name="Coelho S.M."/>
            <person name="Collen J."/>
            <person name="Corre E."/>
            <person name="Da Silva C."/>
            <person name="Delage L."/>
            <person name="Delaroque N."/>
            <person name="Dittami S.M."/>
            <person name="Doulbeau S."/>
            <person name="Elias M."/>
            <person name="Farnham G."/>
            <person name="Gachon C.M."/>
            <person name="Gschloessl B."/>
            <person name="Heesch S."/>
            <person name="Jabbari K."/>
            <person name="Jubin C."/>
            <person name="Kawai H."/>
            <person name="Kimura K."/>
            <person name="Kloareg B."/>
            <person name="Kupper F.C."/>
            <person name="Lang D."/>
            <person name="Le Bail A."/>
            <person name="Leblanc C."/>
            <person name="Lerouge P."/>
            <person name="Lohr M."/>
            <person name="Lopez P.J."/>
            <person name="Martens C."/>
            <person name="Maumus F."/>
            <person name="Michel G."/>
            <person name="Miranda-Saavedra D."/>
            <person name="Morales J."/>
            <person name="Moreau H."/>
            <person name="Motomura T."/>
            <person name="Nagasato C."/>
            <person name="Napoli C.A."/>
            <person name="Nelson D.R."/>
            <person name="Nyvall-Collen P."/>
            <person name="Peters A.F."/>
            <person name="Pommier C."/>
            <person name="Potin P."/>
            <person name="Poulain J."/>
            <person name="Quesneville H."/>
            <person name="Read B."/>
            <person name="Rensing S.A."/>
            <person name="Ritter A."/>
            <person name="Rousvoal S."/>
            <person name="Samanta M."/>
            <person name="Samson G."/>
            <person name="Schroeder D.C."/>
            <person name="Segurens B."/>
            <person name="Strittmatter M."/>
            <person name="Tonon T."/>
            <person name="Tregear J.W."/>
            <person name="Valentin K."/>
            <person name="von Dassow P."/>
            <person name="Yamagishi T."/>
            <person name="Van de Peer Y."/>
            <person name="Wincker P."/>
        </authorList>
    </citation>
    <scope>NUCLEOTIDE SEQUENCE [LARGE SCALE GENOMIC DNA]</scope>
    <source>
        <strain evidence="2">Ec32 / CCAP1310/4</strain>
    </source>
</reference>
<evidence type="ECO:0008006" key="3">
    <source>
        <dbReference type="Google" id="ProtNLM"/>
    </source>
</evidence>
<accession>D7G801</accession>
<dbReference type="InParanoid" id="D7G801"/>
<dbReference type="Proteomes" id="UP000002630">
    <property type="component" value="Linkage Group LG16"/>
</dbReference>
<organism evidence="1 2">
    <name type="scientific">Ectocarpus siliculosus</name>
    <name type="common">Brown alga</name>
    <name type="synonym">Conferva siliculosa</name>
    <dbReference type="NCBI Taxonomy" id="2880"/>
    <lineage>
        <taxon>Eukaryota</taxon>
        <taxon>Sar</taxon>
        <taxon>Stramenopiles</taxon>
        <taxon>Ochrophyta</taxon>
        <taxon>PX clade</taxon>
        <taxon>Phaeophyceae</taxon>
        <taxon>Ectocarpales</taxon>
        <taxon>Ectocarpaceae</taxon>
        <taxon>Ectocarpus</taxon>
    </lineage>
</organism>
<dbReference type="AlphaFoldDB" id="D7G801"/>
<name>D7G801_ECTSI</name>
<protein>
    <recommendedName>
        <fullName evidence="3">Ankyrin repeat protein</fullName>
    </recommendedName>
</protein>
<gene>
    <name evidence="1" type="ORF">Esi_0086_0061</name>
</gene>
<dbReference type="EMBL" id="FN649096">
    <property type="protein sequence ID" value="CBJ27876.1"/>
    <property type="molecule type" value="Genomic_DNA"/>
</dbReference>
<dbReference type="OrthoDB" id="109010at2759"/>
<sequence>MSTARGNLKILQWLREEGCPWDCDTCTKAAAYGYLTLLIWALANDCTWDGELSDVADANGYGYIRGWVKNNVWRTTSQPTIPVDIEW</sequence>
<evidence type="ECO:0000313" key="1">
    <source>
        <dbReference type="EMBL" id="CBJ27876.1"/>
    </source>
</evidence>
<proteinExistence type="predicted"/>
<keyword evidence="2" id="KW-1185">Reference proteome</keyword>